<dbReference type="NCBIfam" id="NF007128">
    <property type="entry name" value="PRK09569.1"/>
    <property type="match status" value="1"/>
</dbReference>
<proteinExistence type="inferred from homology"/>
<accession>A0A1E3PFJ1</accession>
<name>A0A1E3PFJ1_9ASCO</name>
<dbReference type="GO" id="GO:0050440">
    <property type="term" value="F:2-methylcitrate synthase activity"/>
    <property type="evidence" value="ECO:0007669"/>
    <property type="project" value="EnsemblFungi"/>
</dbReference>
<dbReference type="GO" id="GO:0006099">
    <property type="term" value="P:tricarboxylic acid cycle"/>
    <property type="evidence" value="ECO:0007669"/>
    <property type="project" value="EnsemblFungi"/>
</dbReference>
<dbReference type="AlphaFoldDB" id="A0A1E3PFJ1"/>
<dbReference type="OrthoDB" id="8017587at2759"/>
<dbReference type="PANTHER" id="PTHR11739">
    <property type="entry name" value="CITRATE SYNTHASE"/>
    <property type="match status" value="1"/>
</dbReference>
<keyword evidence="8" id="KW-1185">Reference proteome</keyword>
<dbReference type="InterPro" id="IPR016143">
    <property type="entry name" value="Citrate_synth-like_sm_a-sub"/>
</dbReference>
<dbReference type="Gene3D" id="1.10.230.10">
    <property type="entry name" value="Cytochrome P450-Terp, domain 2"/>
    <property type="match status" value="1"/>
</dbReference>
<dbReference type="STRING" id="857566.A0A1E3PFJ1"/>
<evidence type="ECO:0000256" key="2">
    <source>
        <dbReference type="ARBA" id="ARBA00010566"/>
    </source>
</evidence>
<dbReference type="EMBL" id="KV454412">
    <property type="protein sequence ID" value="ODQ64179.1"/>
    <property type="molecule type" value="Genomic_DNA"/>
</dbReference>
<keyword evidence="5" id="KW-0496">Mitochondrion</keyword>
<keyword evidence="3 6" id="KW-0808">Transferase</keyword>
<evidence type="ECO:0000313" key="8">
    <source>
        <dbReference type="Proteomes" id="UP000095009"/>
    </source>
</evidence>
<evidence type="ECO:0000313" key="7">
    <source>
        <dbReference type="EMBL" id="ODQ64179.1"/>
    </source>
</evidence>
<dbReference type="InterPro" id="IPR036969">
    <property type="entry name" value="Citrate_synthase_sf"/>
</dbReference>
<dbReference type="Proteomes" id="UP000095009">
    <property type="component" value="Unassembled WGS sequence"/>
</dbReference>
<dbReference type="Gene3D" id="1.10.580.10">
    <property type="entry name" value="Citrate Synthase, domain 1"/>
    <property type="match status" value="1"/>
</dbReference>
<evidence type="ECO:0000256" key="4">
    <source>
        <dbReference type="ARBA" id="ARBA00022946"/>
    </source>
</evidence>
<sequence length="501" mass="55893">MFSLTRQQALHRVYTTPSPCLYVSAHRSLVTDLKATLKSVIPARRERFLKVKKELSGKTFGDEKTSIGSILGGMRSQKSLYWESSMIDMDKGILFHGKTIEECQAELPQIPSISGSSEINEMVPEAMFWFLLTGKIPTQDQITGLSRELAELGELPDYVKKTLDNLPATLHPMSQLSIAITLLNNESKFARAYEKGIPKAEYWEHVYDDTINLIAKLPQIAAKIYHNTYKLNRINGDKLDYSLPGKIDLTKDLSYNYANMLGMTQESANINGLTEVQSQDFVNLLRLYIALHGDHEGGNVSAHSTHLVGSSLADPYLSYSAGIQGLAGPLHGLAAQEVVRFVLEMNEALTKENNGSTQYTNKQIKSYLWNHLNSGRVIPGYGHAVLRKADPRFDAMMAFAAARPTIKEQDPTFNLVVKLSEIVPDILKEHGKTKNPYPNVDSSSGVLFHHYGIKETLYYTVIFGVSRALGPLSQLIWDRILGLPIERPKSVNLDTIIKNAK</sequence>
<dbReference type="PRINTS" id="PR00143">
    <property type="entry name" value="CITRTSNTHASE"/>
</dbReference>
<comment type="subcellular location">
    <subcellularLocation>
        <location evidence="1">Mitochondrion</location>
    </subcellularLocation>
</comment>
<dbReference type="InterPro" id="IPR016142">
    <property type="entry name" value="Citrate_synth-like_lrg_a-sub"/>
</dbReference>
<dbReference type="Pfam" id="PF00285">
    <property type="entry name" value="Citrate_synt"/>
    <property type="match status" value="1"/>
</dbReference>
<dbReference type="InterPro" id="IPR002020">
    <property type="entry name" value="Citrate_synthase"/>
</dbReference>
<organism evidence="7 8">
    <name type="scientific">Nadsonia fulvescens var. elongata DSM 6958</name>
    <dbReference type="NCBI Taxonomy" id="857566"/>
    <lineage>
        <taxon>Eukaryota</taxon>
        <taxon>Fungi</taxon>
        <taxon>Dikarya</taxon>
        <taxon>Ascomycota</taxon>
        <taxon>Saccharomycotina</taxon>
        <taxon>Dipodascomycetes</taxon>
        <taxon>Dipodascales</taxon>
        <taxon>Dipodascales incertae sedis</taxon>
        <taxon>Nadsonia</taxon>
    </lineage>
</organism>
<keyword evidence="4" id="KW-0809">Transit peptide</keyword>
<dbReference type="GO" id="GO:0005975">
    <property type="term" value="P:carbohydrate metabolic process"/>
    <property type="evidence" value="ECO:0007669"/>
    <property type="project" value="TreeGrafter"/>
</dbReference>
<reference evidence="7 8" key="1">
    <citation type="journal article" date="2016" name="Proc. Natl. Acad. Sci. U.S.A.">
        <title>Comparative genomics of biotechnologically important yeasts.</title>
        <authorList>
            <person name="Riley R."/>
            <person name="Haridas S."/>
            <person name="Wolfe K.H."/>
            <person name="Lopes M.R."/>
            <person name="Hittinger C.T."/>
            <person name="Goeker M."/>
            <person name="Salamov A.A."/>
            <person name="Wisecaver J.H."/>
            <person name="Long T.M."/>
            <person name="Calvey C.H."/>
            <person name="Aerts A.L."/>
            <person name="Barry K.W."/>
            <person name="Choi C."/>
            <person name="Clum A."/>
            <person name="Coughlan A.Y."/>
            <person name="Deshpande S."/>
            <person name="Douglass A.P."/>
            <person name="Hanson S.J."/>
            <person name="Klenk H.-P."/>
            <person name="LaButti K.M."/>
            <person name="Lapidus A."/>
            <person name="Lindquist E.A."/>
            <person name="Lipzen A.M."/>
            <person name="Meier-Kolthoff J.P."/>
            <person name="Ohm R.A."/>
            <person name="Otillar R.P."/>
            <person name="Pangilinan J.L."/>
            <person name="Peng Y."/>
            <person name="Rokas A."/>
            <person name="Rosa C.A."/>
            <person name="Scheuner C."/>
            <person name="Sibirny A.A."/>
            <person name="Slot J.C."/>
            <person name="Stielow J.B."/>
            <person name="Sun H."/>
            <person name="Kurtzman C.P."/>
            <person name="Blackwell M."/>
            <person name="Grigoriev I.V."/>
            <person name="Jeffries T.W."/>
        </authorList>
    </citation>
    <scope>NUCLEOTIDE SEQUENCE [LARGE SCALE GENOMIC DNA]</scope>
    <source>
        <strain evidence="7 8">DSM 6958</strain>
    </source>
</reference>
<dbReference type="SUPFAM" id="SSF48256">
    <property type="entry name" value="Citrate synthase"/>
    <property type="match status" value="1"/>
</dbReference>
<evidence type="ECO:0000256" key="6">
    <source>
        <dbReference type="RuleBase" id="RU000441"/>
    </source>
</evidence>
<gene>
    <name evidence="7" type="ORF">NADFUDRAFT_52511</name>
</gene>
<evidence type="ECO:0000256" key="3">
    <source>
        <dbReference type="ARBA" id="ARBA00022679"/>
    </source>
</evidence>
<dbReference type="PANTHER" id="PTHR11739:SF15">
    <property type="entry name" value="CITRATE SYNTHASE 3, MITOCHONDRIAL"/>
    <property type="match status" value="1"/>
</dbReference>
<dbReference type="PROSITE" id="PS00480">
    <property type="entry name" value="CITRATE_SYNTHASE"/>
    <property type="match status" value="1"/>
</dbReference>
<evidence type="ECO:0000256" key="5">
    <source>
        <dbReference type="ARBA" id="ARBA00023128"/>
    </source>
</evidence>
<protein>
    <recommendedName>
        <fullName evidence="6">Citrate synthase</fullName>
    </recommendedName>
</protein>
<dbReference type="GO" id="GO:0019629">
    <property type="term" value="P:propionate catabolic process, 2-methylcitrate cycle"/>
    <property type="evidence" value="ECO:0007669"/>
    <property type="project" value="EnsemblFungi"/>
</dbReference>
<evidence type="ECO:0000256" key="1">
    <source>
        <dbReference type="ARBA" id="ARBA00004173"/>
    </source>
</evidence>
<dbReference type="InterPro" id="IPR019810">
    <property type="entry name" value="Citrate_synthase_AS"/>
</dbReference>
<comment type="similarity">
    <text evidence="2 6">Belongs to the citrate synthase family.</text>
</comment>
<dbReference type="GO" id="GO:0036440">
    <property type="term" value="F:citrate synthase activity"/>
    <property type="evidence" value="ECO:0007669"/>
    <property type="project" value="EnsemblFungi"/>
</dbReference>
<dbReference type="GO" id="GO:0005759">
    <property type="term" value="C:mitochondrial matrix"/>
    <property type="evidence" value="ECO:0007669"/>
    <property type="project" value="TreeGrafter"/>
</dbReference>